<evidence type="ECO:0000313" key="2">
    <source>
        <dbReference type="EMBL" id="MDF2258555.1"/>
    </source>
</evidence>
<name>A0ABT5Z674_9ACTN</name>
<evidence type="ECO:0008006" key="4">
    <source>
        <dbReference type="Google" id="ProtNLM"/>
    </source>
</evidence>
<reference evidence="2 3" key="1">
    <citation type="submission" date="2023-03" db="EMBL/GenBank/DDBJ databases">
        <title>Draft genome sequence of type strain Streptomyces ferralitis JCM 14344.</title>
        <authorList>
            <person name="Klaysubun C."/>
            <person name="Duangmal K."/>
        </authorList>
    </citation>
    <scope>NUCLEOTIDE SEQUENCE [LARGE SCALE GENOMIC DNA]</scope>
    <source>
        <strain evidence="2 3">JCM 14344</strain>
    </source>
</reference>
<dbReference type="Proteomes" id="UP001220022">
    <property type="component" value="Unassembled WGS sequence"/>
</dbReference>
<feature type="transmembrane region" description="Helical" evidence="1">
    <location>
        <begin position="135"/>
        <end position="157"/>
    </location>
</feature>
<comment type="caution">
    <text evidence="2">The sequence shown here is derived from an EMBL/GenBank/DDBJ whole genome shotgun (WGS) entry which is preliminary data.</text>
</comment>
<keyword evidence="1" id="KW-0812">Transmembrane</keyword>
<organism evidence="2 3">
    <name type="scientific">Streptantibioticus ferralitis</name>
    <dbReference type="NCBI Taxonomy" id="236510"/>
    <lineage>
        <taxon>Bacteria</taxon>
        <taxon>Bacillati</taxon>
        <taxon>Actinomycetota</taxon>
        <taxon>Actinomycetes</taxon>
        <taxon>Kitasatosporales</taxon>
        <taxon>Streptomycetaceae</taxon>
        <taxon>Streptantibioticus</taxon>
    </lineage>
</organism>
<gene>
    <name evidence="2" type="ORF">P2L57_23365</name>
</gene>
<dbReference type="EMBL" id="JARHTQ010000016">
    <property type="protein sequence ID" value="MDF2258555.1"/>
    <property type="molecule type" value="Genomic_DNA"/>
</dbReference>
<sequence>MNASVWIVNLAVLTAVLEADLGRRKVAWFRLARPILMAAAIIPFFAKNIATAGAGLTLELTGAAAGILLGLGAAALMRTEYDTAEKTVFSRAGAAYAALWAAVVGARLYFAYASVHVFPTQLGHWLATNHITPDALTDALIFLAVGMLLSRTAALLGRTSRVRHTHRITAAPVAVGHH</sequence>
<evidence type="ECO:0000256" key="1">
    <source>
        <dbReference type="SAM" id="Phobius"/>
    </source>
</evidence>
<feature type="transmembrane region" description="Helical" evidence="1">
    <location>
        <begin position="62"/>
        <end position="81"/>
    </location>
</feature>
<keyword evidence="3" id="KW-1185">Reference proteome</keyword>
<accession>A0ABT5Z674</accession>
<keyword evidence="1" id="KW-1133">Transmembrane helix</keyword>
<dbReference type="RefSeq" id="WP_275817679.1">
    <property type="nucleotide sequence ID" value="NZ_BAAANM010000006.1"/>
</dbReference>
<feature type="transmembrane region" description="Helical" evidence="1">
    <location>
        <begin position="93"/>
        <end position="115"/>
    </location>
</feature>
<keyword evidence="1" id="KW-0472">Membrane</keyword>
<evidence type="ECO:0000313" key="3">
    <source>
        <dbReference type="Proteomes" id="UP001220022"/>
    </source>
</evidence>
<proteinExistence type="predicted"/>
<protein>
    <recommendedName>
        <fullName evidence="4">DUF1453 domain-containing protein</fullName>
    </recommendedName>
</protein>